<dbReference type="PROSITE" id="PS00138">
    <property type="entry name" value="SUBTILASE_SER"/>
    <property type="match status" value="1"/>
</dbReference>
<evidence type="ECO:0000259" key="9">
    <source>
        <dbReference type="PROSITE" id="PS50853"/>
    </source>
</evidence>
<dbReference type="Proteomes" id="UP001220962">
    <property type="component" value="Chromosome"/>
</dbReference>
<comment type="similarity">
    <text evidence="1 6 7">Belongs to the peptidase S8 family.</text>
</comment>
<dbReference type="PROSITE" id="PS51892">
    <property type="entry name" value="SUBTILASE"/>
    <property type="match status" value="1"/>
</dbReference>
<feature type="active site" description="Charge relay system" evidence="6">
    <location>
        <position position="150"/>
    </location>
</feature>
<keyword evidence="5 6" id="KW-0720">Serine protease</keyword>
<proteinExistence type="inferred from homology"/>
<keyword evidence="2 6" id="KW-0645">Protease</keyword>
<feature type="domain" description="Fibronectin type-III" evidence="9">
    <location>
        <begin position="515"/>
        <end position="598"/>
    </location>
</feature>
<name>A0AAX3MVR7_9BACL</name>
<dbReference type="PROSITE" id="PS00137">
    <property type="entry name" value="SUBTILASE_HIS"/>
    <property type="match status" value="1"/>
</dbReference>
<dbReference type="PANTHER" id="PTHR43806:SF11">
    <property type="entry name" value="CEREVISIN-RELATED"/>
    <property type="match status" value="1"/>
</dbReference>
<evidence type="ECO:0000256" key="8">
    <source>
        <dbReference type="SAM" id="SignalP"/>
    </source>
</evidence>
<dbReference type="InterPro" id="IPR022398">
    <property type="entry name" value="Peptidase_S8_His-AS"/>
</dbReference>
<evidence type="ECO:0000313" key="11">
    <source>
        <dbReference type="EMBL" id="WDI00169.1"/>
    </source>
</evidence>
<dbReference type="Gene3D" id="2.60.40.10">
    <property type="entry name" value="Immunoglobulins"/>
    <property type="match status" value="1"/>
</dbReference>
<dbReference type="SUPFAM" id="SSF54897">
    <property type="entry name" value="Protease propeptides/inhibitors"/>
    <property type="match status" value="1"/>
</dbReference>
<evidence type="ECO:0000256" key="5">
    <source>
        <dbReference type="ARBA" id="ARBA00022825"/>
    </source>
</evidence>
<dbReference type="SMART" id="SM00060">
    <property type="entry name" value="FN3"/>
    <property type="match status" value="1"/>
</dbReference>
<keyword evidence="4 6" id="KW-0378">Hydrolase</keyword>
<dbReference type="PANTHER" id="PTHR43806">
    <property type="entry name" value="PEPTIDASE S8"/>
    <property type="match status" value="1"/>
</dbReference>
<evidence type="ECO:0000256" key="2">
    <source>
        <dbReference type="ARBA" id="ARBA00022670"/>
    </source>
</evidence>
<keyword evidence="13" id="KW-1185">Reference proteome</keyword>
<keyword evidence="3" id="KW-0479">Metal-binding</keyword>
<evidence type="ECO:0000313" key="12">
    <source>
        <dbReference type="Proteomes" id="UP001220962"/>
    </source>
</evidence>
<dbReference type="CDD" id="cd07477">
    <property type="entry name" value="Peptidases_S8_Subtilisin_subset"/>
    <property type="match status" value="1"/>
</dbReference>
<feature type="active site" description="Charge relay system" evidence="6">
    <location>
        <position position="335"/>
    </location>
</feature>
<feature type="active site" description="Charge relay system" evidence="6">
    <location>
        <position position="180"/>
    </location>
</feature>
<evidence type="ECO:0000256" key="6">
    <source>
        <dbReference type="PROSITE-ProRule" id="PRU01240"/>
    </source>
</evidence>
<dbReference type="PROSITE" id="PS00136">
    <property type="entry name" value="SUBTILASE_ASP"/>
    <property type="match status" value="1"/>
</dbReference>
<dbReference type="PROSITE" id="PS50853">
    <property type="entry name" value="FN3"/>
    <property type="match status" value="1"/>
</dbReference>
<evidence type="ECO:0000256" key="7">
    <source>
        <dbReference type="RuleBase" id="RU003355"/>
    </source>
</evidence>
<keyword evidence="8" id="KW-0732">Signal</keyword>
<evidence type="ECO:0000256" key="4">
    <source>
        <dbReference type="ARBA" id="ARBA00022801"/>
    </source>
</evidence>
<evidence type="ECO:0000313" key="13">
    <source>
        <dbReference type="Proteomes" id="UP001221519"/>
    </source>
</evidence>
<dbReference type="InterPro" id="IPR036852">
    <property type="entry name" value="Peptidase_S8/S53_dom_sf"/>
</dbReference>
<dbReference type="Pfam" id="PF00082">
    <property type="entry name" value="Peptidase_S8"/>
    <property type="match status" value="1"/>
</dbReference>
<reference evidence="10 13" key="1">
    <citation type="submission" date="2023-02" db="EMBL/GenBank/DDBJ databases">
        <title>Pathogen: clinical or host-associated sample.</title>
        <authorList>
            <person name="Hergert J."/>
            <person name="Casey R."/>
            <person name="Wagner J."/>
            <person name="Young E.L."/>
            <person name="Oakeson K.F."/>
        </authorList>
    </citation>
    <scope>NUCLEOTIDE SEQUENCE</scope>
    <source>
        <strain evidence="11 13">2022CK-00829</strain>
        <strain evidence="10">2022CK-00830</strain>
    </source>
</reference>
<dbReference type="InterPro" id="IPR023827">
    <property type="entry name" value="Peptidase_S8_Asp-AS"/>
</dbReference>
<dbReference type="PRINTS" id="PR00723">
    <property type="entry name" value="SUBTILISIN"/>
</dbReference>
<sequence>MKIKKLTSILILMSIFFGFSFIQVDATSQESKKSSSTKEYIVSFKKNENSQQVLKDNKISNKEKDKLKNHNTSVISLSNEEVELLKKDDSVEFVEPNAKVSIDAITSSTGEITEEVINAEEVPWGNVAIGAHMLEEQHNKGNDIKVAVLDTGVSNHPDLKIAGGINILNGTPNYADNHGHGTHIAGTIAAQENNQGIVGIAPNVELYSVKVLGSDGTGTYNQVIEGIEWAIDNKMNIVSMSFTGTEESEALHRAIKEAEAAGIMMVAAAGNKGLGEETEMYPALYPEVISVGATTKSNVRANLSSTGENLDIVAPGVDIRSTTKNGSYGNLSGTSMAVPHVVGAAAVLWSQNKTADSMKIEELIIENATELGNEQEYGQGLINLAKSLDIVDSALPPFQSDYEDDTQPEEDGNGEISIAAVERGAVAYLDRGVPTPPTGYSSWTKLDIGVDSDTARVCSGTYTGNFKAGQTAPNPPLACDTSNWSLGTYSVKYTYYYPEGMYKMTPEIFTVTPESPTGVSVSKVTQNSLLLTWNPVKDVTTYKILVNGVLHSSVTTTNKKLTNLTPNTAYSIRVKSVDPTDPNAGATSPVVNLTTDGPGALPQSIPLIIEGQTYNAYPYLQ</sequence>
<dbReference type="InterPro" id="IPR015500">
    <property type="entry name" value="Peptidase_S8_subtilisin-rel"/>
</dbReference>
<dbReference type="GO" id="GO:0006508">
    <property type="term" value="P:proteolysis"/>
    <property type="evidence" value="ECO:0007669"/>
    <property type="project" value="UniProtKB-KW"/>
</dbReference>
<dbReference type="InterPro" id="IPR050131">
    <property type="entry name" value="Peptidase_S8_subtilisin-like"/>
</dbReference>
<feature type="signal peptide" evidence="8">
    <location>
        <begin position="1"/>
        <end position="22"/>
    </location>
</feature>
<dbReference type="GO" id="GO:0004252">
    <property type="term" value="F:serine-type endopeptidase activity"/>
    <property type="evidence" value="ECO:0007669"/>
    <property type="project" value="UniProtKB-UniRule"/>
</dbReference>
<dbReference type="AlphaFoldDB" id="A0AAX3MVR7"/>
<dbReference type="Proteomes" id="UP001221519">
    <property type="component" value="Chromosome"/>
</dbReference>
<evidence type="ECO:0000256" key="3">
    <source>
        <dbReference type="ARBA" id="ARBA00022723"/>
    </source>
</evidence>
<dbReference type="InterPro" id="IPR000209">
    <property type="entry name" value="Peptidase_S8/S53_dom"/>
</dbReference>
<dbReference type="EMBL" id="CP118108">
    <property type="protein sequence ID" value="WDI00169.1"/>
    <property type="molecule type" value="Genomic_DNA"/>
</dbReference>
<dbReference type="InterPro" id="IPR037045">
    <property type="entry name" value="S8pro/Inhibitor_I9_sf"/>
</dbReference>
<dbReference type="InterPro" id="IPR034202">
    <property type="entry name" value="Subtilisin_Carlsberg-like"/>
</dbReference>
<accession>A0AAX3MVR7</accession>
<dbReference type="SUPFAM" id="SSF49265">
    <property type="entry name" value="Fibronectin type III"/>
    <property type="match status" value="1"/>
</dbReference>
<evidence type="ECO:0000313" key="10">
    <source>
        <dbReference type="EMBL" id="WDH80482.1"/>
    </source>
</evidence>
<dbReference type="InterPro" id="IPR036116">
    <property type="entry name" value="FN3_sf"/>
</dbReference>
<gene>
    <name evidence="10" type="ORF">PUW23_12980</name>
    <name evidence="11" type="ORF">PUW25_12650</name>
</gene>
<feature type="chain" id="PRO_5043702134" evidence="8">
    <location>
        <begin position="23"/>
        <end position="621"/>
    </location>
</feature>
<dbReference type="Gene3D" id="3.30.70.80">
    <property type="entry name" value="Peptidase S8 propeptide/proteinase inhibitor I9"/>
    <property type="match status" value="1"/>
</dbReference>
<protein>
    <submittedName>
        <fullName evidence="10">S8 family serine peptidase</fullName>
    </submittedName>
</protein>
<dbReference type="RefSeq" id="WP_274337122.1">
    <property type="nucleotide sequence ID" value="NZ_CP118101.1"/>
</dbReference>
<dbReference type="Gene3D" id="3.40.50.200">
    <property type="entry name" value="Peptidase S8/S53 domain"/>
    <property type="match status" value="1"/>
</dbReference>
<evidence type="ECO:0000256" key="1">
    <source>
        <dbReference type="ARBA" id="ARBA00011073"/>
    </source>
</evidence>
<dbReference type="InterPro" id="IPR013783">
    <property type="entry name" value="Ig-like_fold"/>
</dbReference>
<dbReference type="InterPro" id="IPR023828">
    <property type="entry name" value="Peptidase_S8_Ser-AS"/>
</dbReference>
<dbReference type="GO" id="GO:0046872">
    <property type="term" value="F:metal ion binding"/>
    <property type="evidence" value="ECO:0007669"/>
    <property type="project" value="UniProtKB-KW"/>
</dbReference>
<dbReference type="SUPFAM" id="SSF52743">
    <property type="entry name" value="Subtilisin-like"/>
    <property type="match status" value="1"/>
</dbReference>
<dbReference type="CDD" id="cd00063">
    <property type="entry name" value="FN3"/>
    <property type="match status" value="1"/>
</dbReference>
<dbReference type="InterPro" id="IPR003961">
    <property type="entry name" value="FN3_dom"/>
</dbReference>
<dbReference type="EMBL" id="CP118101">
    <property type="protein sequence ID" value="WDH80482.1"/>
    <property type="molecule type" value="Genomic_DNA"/>
</dbReference>
<dbReference type="Pfam" id="PF00041">
    <property type="entry name" value="fn3"/>
    <property type="match status" value="1"/>
</dbReference>
<organism evidence="10 12">
    <name type="scientific">Paenibacillus urinalis</name>
    <dbReference type="NCBI Taxonomy" id="521520"/>
    <lineage>
        <taxon>Bacteria</taxon>
        <taxon>Bacillati</taxon>
        <taxon>Bacillota</taxon>
        <taxon>Bacilli</taxon>
        <taxon>Bacillales</taxon>
        <taxon>Paenibacillaceae</taxon>
        <taxon>Paenibacillus</taxon>
    </lineage>
</organism>